<dbReference type="Gene3D" id="1.20.1720.10">
    <property type="entry name" value="Multidrug resistance protein D"/>
    <property type="match status" value="1"/>
</dbReference>
<evidence type="ECO:0000256" key="2">
    <source>
        <dbReference type="ARBA" id="ARBA00008335"/>
    </source>
</evidence>
<dbReference type="PROSITE" id="PS50850">
    <property type="entry name" value="MFS"/>
    <property type="match status" value="1"/>
</dbReference>
<keyword evidence="9" id="KW-1185">Reference proteome</keyword>
<feature type="transmembrane region" description="Helical" evidence="6">
    <location>
        <begin position="173"/>
        <end position="193"/>
    </location>
</feature>
<evidence type="ECO:0000256" key="1">
    <source>
        <dbReference type="ARBA" id="ARBA00004141"/>
    </source>
</evidence>
<feature type="transmembrane region" description="Helical" evidence="6">
    <location>
        <begin position="134"/>
        <end position="153"/>
    </location>
</feature>
<evidence type="ECO:0000256" key="3">
    <source>
        <dbReference type="ARBA" id="ARBA00022692"/>
    </source>
</evidence>
<feature type="transmembrane region" description="Helical" evidence="6">
    <location>
        <begin position="271"/>
        <end position="290"/>
    </location>
</feature>
<name>A0A1G4J1C0_9SACH</name>
<evidence type="ECO:0000259" key="7">
    <source>
        <dbReference type="PROSITE" id="PS50850"/>
    </source>
</evidence>
<protein>
    <submittedName>
        <fullName evidence="8">LANO_0B08900g1_1</fullName>
    </submittedName>
</protein>
<comment type="subcellular location">
    <subcellularLocation>
        <location evidence="1">Membrane</location>
        <topology evidence="1">Multi-pass membrane protein</topology>
    </subcellularLocation>
</comment>
<organism evidence="8 9">
    <name type="scientific">Lachancea nothofagi CBS 11611</name>
    <dbReference type="NCBI Taxonomy" id="1266666"/>
    <lineage>
        <taxon>Eukaryota</taxon>
        <taxon>Fungi</taxon>
        <taxon>Dikarya</taxon>
        <taxon>Ascomycota</taxon>
        <taxon>Saccharomycotina</taxon>
        <taxon>Saccharomycetes</taxon>
        <taxon>Saccharomycetales</taxon>
        <taxon>Saccharomycetaceae</taxon>
        <taxon>Lachancea</taxon>
    </lineage>
</organism>
<feature type="transmembrane region" description="Helical" evidence="6">
    <location>
        <begin position="406"/>
        <end position="429"/>
    </location>
</feature>
<dbReference type="EMBL" id="LT598450">
    <property type="protein sequence ID" value="SCU83322.1"/>
    <property type="molecule type" value="Genomic_DNA"/>
</dbReference>
<feature type="transmembrane region" description="Helical" evidence="6">
    <location>
        <begin position="42"/>
        <end position="66"/>
    </location>
</feature>
<sequence>MSVSLNPGINANCYSSISSQEIADEEGLQHASKSWARRNHIFLIETALFTNVFLSGFDSTITASIYQLIGNEFEDVKIASWITTAYLVTCTSFQPLYGSFSDILGRRNCMFFANGIFALGCLGCGLSTNLVTLIFMRAITGVGGGGLITLSTIVNSDIISPDKRGIYQSFQNILVGTGAVVGASSGGAIAAKFGWKWCFLIQVPISVAGTVMTYLFVENQQTPQDQCASTNKWRQIDFSGAILLTLGLTSQLIFLTVAGSTAGEGFPFIDLKSLGFLLVSIASLVVFARVEKNTSANAIIPHHLLDGNSRSILIIGFFVGFVAYAYLFTLPLYFQVVGGDSAAQAGLRLAIPSFCTPIGGLIMGIAMKDTSRLPALLTSGISLMLLGNLCFLFINKSTPGWLNFVLLIPANIGQGITFPSTLFSFLFAFSIRKQATATAALYLFRSIGCVWGVAGTSSLVQVLVSRSLKKHLKGIISDDDISHLLSKLKQNTSLIKSLSPKVQDVVIKSYAFSIRSVFALTVVLSLIALILSILTKVKSSEQEVRSLAALERRISF</sequence>
<dbReference type="InterPro" id="IPR036259">
    <property type="entry name" value="MFS_trans_sf"/>
</dbReference>
<dbReference type="GO" id="GO:0015174">
    <property type="term" value="F:basic amino acid transmembrane transporter activity"/>
    <property type="evidence" value="ECO:0007669"/>
    <property type="project" value="TreeGrafter"/>
</dbReference>
<feature type="transmembrane region" description="Helical" evidence="6">
    <location>
        <begin position="512"/>
        <end position="535"/>
    </location>
</feature>
<dbReference type="Pfam" id="PF07690">
    <property type="entry name" value="MFS_1"/>
    <property type="match status" value="1"/>
</dbReference>
<feature type="transmembrane region" description="Helical" evidence="6">
    <location>
        <begin position="109"/>
        <end position="128"/>
    </location>
</feature>
<keyword evidence="5 6" id="KW-0472">Membrane</keyword>
<evidence type="ECO:0000256" key="5">
    <source>
        <dbReference type="ARBA" id="ARBA00023136"/>
    </source>
</evidence>
<feature type="transmembrane region" description="Helical" evidence="6">
    <location>
        <begin position="199"/>
        <end position="217"/>
    </location>
</feature>
<feature type="transmembrane region" description="Helical" evidence="6">
    <location>
        <begin position="311"/>
        <end position="334"/>
    </location>
</feature>
<feature type="transmembrane region" description="Helical" evidence="6">
    <location>
        <begin position="373"/>
        <end position="394"/>
    </location>
</feature>
<gene>
    <name evidence="8" type="ORF">LANO_0B08900G</name>
</gene>
<dbReference type="PANTHER" id="PTHR23501">
    <property type="entry name" value="MAJOR FACILITATOR SUPERFAMILY"/>
    <property type="match status" value="1"/>
</dbReference>
<evidence type="ECO:0000256" key="4">
    <source>
        <dbReference type="ARBA" id="ARBA00022989"/>
    </source>
</evidence>
<comment type="similarity">
    <text evidence="2">Belongs to the major facilitator superfamily.</text>
</comment>
<reference evidence="9" key="1">
    <citation type="submission" date="2016-03" db="EMBL/GenBank/DDBJ databases">
        <authorList>
            <person name="Devillers Hugo."/>
        </authorList>
    </citation>
    <scope>NUCLEOTIDE SEQUENCE [LARGE SCALE GENOMIC DNA]</scope>
</reference>
<dbReference type="PANTHER" id="PTHR23501:SF81">
    <property type="entry name" value="VACUOLAR BASIC AMINO ACID TRANSPORTER 2"/>
    <property type="match status" value="1"/>
</dbReference>
<dbReference type="InterPro" id="IPR020846">
    <property type="entry name" value="MFS_dom"/>
</dbReference>
<dbReference type="InterPro" id="IPR011701">
    <property type="entry name" value="MFS"/>
</dbReference>
<evidence type="ECO:0000313" key="8">
    <source>
        <dbReference type="EMBL" id="SCU83322.1"/>
    </source>
</evidence>
<evidence type="ECO:0000313" key="9">
    <source>
        <dbReference type="Proteomes" id="UP000189911"/>
    </source>
</evidence>
<keyword evidence="3 6" id="KW-0812">Transmembrane</keyword>
<feature type="transmembrane region" description="Helical" evidence="6">
    <location>
        <begin position="238"/>
        <end position="259"/>
    </location>
</feature>
<feature type="transmembrane region" description="Helical" evidence="6">
    <location>
        <begin position="78"/>
        <end position="97"/>
    </location>
</feature>
<keyword evidence="4 6" id="KW-1133">Transmembrane helix</keyword>
<dbReference type="OrthoDB" id="6770063at2759"/>
<dbReference type="Proteomes" id="UP000189911">
    <property type="component" value="Chromosome B"/>
</dbReference>
<feature type="transmembrane region" description="Helical" evidence="6">
    <location>
        <begin position="441"/>
        <end position="464"/>
    </location>
</feature>
<feature type="transmembrane region" description="Helical" evidence="6">
    <location>
        <begin position="346"/>
        <end position="366"/>
    </location>
</feature>
<dbReference type="GO" id="GO:0000329">
    <property type="term" value="C:fungal-type vacuole membrane"/>
    <property type="evidence" value="ECO:0007669"/>
    <property type="project" value="TreeGrafter"/>
</dbReference>
<evidence type="ECO:0000256" key="6">
    <source>
        <dbReference type="SAM" id="Phobius"/>
    </source>
</evidence>
<dbReference type="AlphaFoldDB" id="A0A1G4J1C0"/>
<proteinExistence type="inferred from homology"/>
<dbReference type="SUPFAM" id="SSF103473">
    <property type="entry name" value="MFS general substrate transporter"/>
    <property type="match status" value="1"/>
</dbReference>
<feature type="domain" description="Major facilitator superfamily (MFS) profile" evidence="7">
    <location>
        <begin position="44"/>
        <end position="540"/>
    </location>
</feature>
<dbReference type="Gene3D" id="1.20.1250.20">
    <property type="entry name" value="MFS general substrate transporter like domains"/>
    <property type="match status" value="1"/>
</dbReference>
<dbReference type="CDD" id="cd17502">
    <property type="entry name" value="MFS_Azr1_MDR_like"/>
    <property type="match status" value="1"/>
</dbReference>
<accession>A0A1G4J1C0</accession>